<feature type="compositionally biased region" description="Polar residues" evidence="1">
    <location>
        <begin position="26"/>
        <end position="39"/>
    </location>
</feature>
<organism evidence="2 3">
    <name type="scientific">candidate division WWE3 bacterium</name>
    <dbReference type="NCBI Taxonomy" id="2053526"/>
    <lineage>
        <taxon>Bacteria</taxon>
        <taxon>Katanobacteria</taxon>
    </lineage>
</organism>
<protein>
    <submittedName>
        <fullName evidence="2">Uncharacterized protein</fullName>
    </submittedName>
</protein>
<feature type="region of interest" description="Disordered" evidence="1">
    <location>
        <begin position="20"/>
        <end position="39"/>
    </location>
</feature>
<accession>A0A955LJS9</accession>
<evidence type="ECO:0000313" key="3">
    <source>
        <dbReference type="Proteomes" id="UP000751518"/>
    </source>
</evidence>
<dbReference type="Proteomes" id="UP000751518">
    <property type="component" value="Unassembled WGS sequence"/>
</dbReference>
<reference evidence="2" key="1">
    <citation type="submission" date="2020-04" db="EMBL/GenBank/DDBJ databases">
        <authorList>
            <person name="Zhang T."/>
        </authorList>
    </citation>
    <scope>NUCLEOTIDE SEQUENCE</scope>
    <source>
        <strain evidence="2">HKST-UBA03</strain>
    </source>
</reference>
<feature type="compositionally biased region" description="Basic and acidic residues" evidence="1">
    <location>
        <begin position="79"/>
        <end position="91"/>
    </location>
</feature>
<feature type="region of interest" description="Disordered" evidence="1">
    <location>
        <begin position="132"/>
        <end position="156"/>
    </location>
</feature>
<feature type="region of interest" description="Disordered" evidence="1">
    <location>
        <begin position="47"/>
        <end position="120"/>
    </location>
</feature>
<evidence type="ECO:0000313" key="2">
    <source>
        <dbReference type="EMBL" id="MCA9391713.1"/>
    </source>
</evidence>
<evidence type="ECO:0000256" key="1">
    <source>
        <dbReference type="SAM" id="MobiDB-lite"/>
    </source>
</evidence>
<dbReference type="AlphaFoldDB" id="A0A955LJS9"/>
<sequence>MSVFKTKNRPKIDVKDIKESDILPDSNASPYDSLQSNKGSIRNIYLERASGDKTMQSADDPTRKYNAPPWLQENAQTMGDERREIEGRVSEVEYSGRGGRRRKERNASGLSRDDSHSEFGGMNVFARMKGRKQQKEAMRSRHRRPSRTILAAKLYR</sequence>
<reference evidence="2" key="2">
    <citation type="journal article" date="2021" name="Microbiome">
        <title>Successional dynamics and alternative stable states in a saline activated sludge microbial community over 9 years.</title>
        <authorList>
            <person name="Wang Y."/>
            <person name="Ye J."/>
            <person name="Ju F."/>
            <person name="Liu L."/>
            <person name="Boyd J.A."/>
            <person name="Deng Y."/>
            <person name="Parks D.H."/>
            <person name="Jiang X."/>
            <person name="Yin X."/>
            <person name="Woodcroft B.J."/>
            <person name="Tyson G.W."/>
            <person name="Hugenholtz P."/>
            <person name="Polz M.F."/>
            <person name="Zhang T."/>
        </authorList>
    </citation>
    <scope>NUCLEOTIDE SEQUENCE</scope>
    <source>
        <strain evidence="2">HKST-UBA03</strain>
    </source>
</reference>
<proteinExistence type="predicted"/>
<comment type="caution">
    <text evidence="2">The sequence shown here is derived from an EMBL/GenBank/DDBJ whole genome shotgun (WGS) entry which is preliminary data.</text>
</comment>
<dbReference type="EMBL" id="JAGQKZ010000003">
    <property type="protein sequence ID" value="MCA9391713.1"/>
    <property type="molecule type" value="Genomic_DNA"/>
</dbReference>
<gene>
    <name evidence="2" type="ORF">KC614_00725</name>
</gene>
<name>A0A955LJS9_UNCKA</name>